<reference evidence="1 3" key="2">
    <citation type="journal article" date="2014" name="BMC Genomics">
        <title>An improved genome release (version Mt4.0) for the model legume Medicago truncatula.</title>
        <authorList>
            <person name="Tang H."/>
            <person name="Krishnakumar V."/>
            <person name="Bidwell S."/>
            <person name="Rosen B."/>
            <person name="Chan A."/>
            <person name="Zhou S."/>
            <person name="Gentzbittel L."/>
            <person name="Childs K.L."/>
            <person name="Yandell M."/>
            <person name="Gundlach H."/>
            <person name="Mayer K.F."/>
            <person name="Schwartz D.C."/>
            <person name="Town C.D."/>
        </authorList>
    </citation>
    <scope>GENOME REANNOTATION</scope>
    <source>
        <strain evidence="2 3">cv. Jemalong A17</strain>
    </source>
</reference>
<dbReference type="PaxDb" id="3880-AET02587"/>
<protein>
    <submittedName>
        <fullName evidence="1 2">Uncharacterized protein</fullName>
    </submittedName>
</protein>
<reference evidence="2" key="3">
    <citation type="submission" date="2015-04" db="UniProtKB">
        <authorList>
            <consortium name="EnsemblPlants"/>
        </authorList>
    </citation>
    <scope>IDENTIFICATION</scope>
    <source>
        <strain evidence="2">cv. Jemalong A17</strain>
    </source>
</reference>
<gene>
    <name evidence="1" type="ordered locus">MTR_8g043690</name>
</gene>
<evidence type="ECO:0000313" key="1">
    <source>
        <dbReference type="EMBL" id="AET02587.1"/>
    </source>
</evidence>
<organism evidence="1 3">
    <name type="scientific">Medicago truncatula</name>
    <name type="common">Barrel medic</name>
    <name type="synonym">Medicago tribuloides</name>
    <dbReference type="NCBI Taxonomy" id="3880"/>
    <lineage>
        <taxon>Eukaryota</taxon>
        <taxon>Viridiplantae</taxon>
        <taxon>Streptophyta</taxon>
        <taxon>Embryophyta</taxon>
        <taxon>Tracheophyta</taxon>
        <taxon>Spermatophyta</taxon>
        <taxon>Magnoliopsida</taxon>
        <taxon>eudicotyledons</taxon>
        <taxon>Gunneridae</taxon>
        <taxon>Pentapetalae</taxon>
        <taxon>rosids</taxon>
        <taxon>fabids</taxon>
        <taxon>Fabales</taxon>
        <taxon>Fabaceae</taxon>
        <taxon>Papilionoideae</taxon>
        <taxon>50 kb inversion clade</taxon>
        <taxon>NPAAA clade</taxon>
        <taxon>Hologalegina</taxon>
        <taxon>IRL clade</taxon>
        <taxon>Trifolieae</taxon>
        <taxon>Medicago</taxon>
    </lineage>
</organism>
<evidence type="ECO:0000313" key="2">
    <source>
        <dbReference type="EnsemblPlants" id="AET02587"/>
    </source>
</evidence>
<keyword evidence="3" id="KW-1185">Reference proteome</keyword>
<dbReference type="EMBL" id="CM001224">
    <property type="protein sequence ID" value="AET02587.1"/>
    <property type="molecule type" value="Genomic_DNA"/>
</dbReference>
<dbReference type="AlphaFoldDB" id="G7L6Y6"/>
<dbReference type="EnsemblPlants" id="AET02587">
    <property type="protein sequence ID" value="AET02587"/>
    <property type="gene ID" value="MTR_8g043690"/>
</dbReference>
<evidence type="ECO:0000313" key="3">
    <source>
        <dbReference type="Proteomes" id="UP000002051"/>
    </source>
</evidence>
<accession>G7L6Y6</accession>
<proteinExistence type="predicted"/>
<dbReference type="Proteomes" id="UP000002051">
    <property type="component" value="Chromosome 8"/>
</dbReference>
<dbReference type="HOGENOM" id="CLU_199307_0_0_1"/>
<name>G7L6Y6_MEDTR</name>
<sequence>MKLMNDDNMRNMFSIFAQYGTKATIELDASLVRSVEEIHKSLIRLRNYEEISALLEGPYKDISLYDM</sequence>
<reference evidence="1 3" key="1">
    <citation type="journal article" date="2011" name="Nature">
        <title>The Medicago genome provides insight into the evolution of rhizobial symbioses.</title>
        <authorList>
            <person name="Young N.D."/>
            <person name="Debelle F."/>
            <person name="Oldroyd G.E."/>
            <person name="Geurts R."/>
            <person name="Cannon S.B."/>
            <person name="Udvardi M.K."/>
            <person name="Benedito V.A."/>
            <person name="Mayer K.F."/>
            <person name="Gouzy J."/>
            <person name="Schoof H."/>
            <person name="Van de Peer Y."/>
            <person name="Proost S."/>
            <person name="Cook D.R."/>
            <person name="Meyers B.C."/>
            <person name="Spannagl M."/>
            <person name="Cheung F."/>
            <person name="De Mita S."/>
            <person name="Krishnakumar V."/>
            <person name="Gundlach H."/>
            <person name="Zhou S."/>
            <person name="Mudge J."/>
            <person name="Bharti A.K."/>
            <person name="Murray J.D."/>
            <person name="Naoumkina M.A."/>
            <person name="Rosen B."/>
            <person name="Silverstein K.A."/>
            <person name="Tang H."/>
            <person name="Rombauts S."/>
            <person name="Zhao P.X."/>
            <person name="Zhou P."/>
            <person name="Barbe V."/>
            <person name="Bardou P."/>
            <person name="Bechner M."/>
            <person name="Bellec A."/>
            <person name="Berger A."/>
            <person name="Berges H."/>
            <person name="Bidwell S."/>
            <person name="Bisseling T."/>
            <person name="Choisne N."/>
            <person name="Couloux A."/>
            <person name="Denny R."/>
            <person name="Deshpande S."/>
            <person name="Dai X."/>
            <person name="Doyle J.J."/>
            <person name="Dudez A.M."/>
            <person name="Farmer A.D."/>
            <person name="Fouteau S."/>
            <person name="Franken C."/>
            <person name="Gibelin C."/>
            <person name="Gish J."/>
            <person name="Goldstein S."/>
            <person name="Gonzalez A.J."/>
            <person name="Green P.J."/>
            <person name="Hallab A."/>
            <person name="Hartog M."/>
            <person name="Hua A."/>
            <person name="Humphray S.J."/>
            <person name="Jeong D.H."/>
            <person name="Jing Y."/>
            <person name="Jocker A."/>
            <person name="Kenton S.M."/>
            <person name="Kim D.J."/>
            <person name="Klee K."/>
            <person name="Lai H."/>
            <person name="Lang C."/>
            <person name="Lin S."/>
            <person name="Macmil S.L."/>
            <person name="Magdelenat G."/>
            <person name="Matthews L."/>
            <person name="McCorrison J."/>
            <person name="Monaghan E.L."/>
            <person name="Mun J.H."/>
            <person name="Najar F.Z."/>
            <person name="Nicholson C."/>
            <person name="Noirot C."/>
            <person name="O'Bleness M."/>
            <person name="Paule C.R."/>
            <person name="Poulain J."/>
            <person name="Prion F."/>
            <person name="Qin B."/>
            <person name="Qu C."/>
            <person name="Retzel E.F."/>
            <person name="Riddle C."/>
            <person name="Sallet E."/>
            <person name="Samain S."/>
            <person name="Samson N."/>
            <person name="Sanders I."/>
            <person name="Saurat O."/>
            <person name="Scarpelli C."/>
            <person name="Schiex T."/>
            <person name="Segurens B."/>
            <person name="Severin A.J."/>
            <person name="Sherrier D.J."/>
            <person name="Shi R."/>
            <person name="Sims S."/>
            <person name="Singer S.R."/>
            <person name="Sinharoy S."/>
            <person name="Sterck L."/>
            <person name="Viollet A."/>
            <person name="Wang B.B."/>
            <person name="Wang K."/>
            <person name="Wang M."/>
            <person name="Wang X."/>
            <person name="Warfsmann J."/>
            <person name="Weissenbach J."/>
            <person name="White D.D."/>
            <person name="White J.D."/>
            <person name="Wiley G.B."/>
            <person name="Wincker P."/>
            <person name="Xing Y."/>
            <person name="Yang L."/>
            <person name="Yao Z."/>
            <person name="Ying F."/>
            <person name="Zhai J."/>
            <person name="Zhou L."/>
            <person name="Zuber A."/>
            <person name="Denarie J."/>
            <person name="Dixon R.A."/>
            <person name="May G.D."/>
            <person name="Schwartz D.C."/>
            <person name="Rogers J."/>
            <person name="Quetier F."/>
            <person name="Town C.D."/>
            <person name="Roe B.A."/>
        </authorList>
    </citation>
    <scope>NUCLEOTIDE SEQUENCE [LARGE SCALE GENOMIC DNA]</scope>
    <source>
        <strain evidence="1">A17</strain>
        <strain evidence="2 3">cv. Jemalong A17</strain>
    </source>
</reference>